<dbReference type="Proteomes" id="UP000770661">
    <property type="component" value="Unassembled WGS sequence"/>
</dbReference>
<feature type="region of interest" description="Disordered" evidence="1">
    <location>
        <begin position="1"/>
        <end position="32"/>
    </location>
</feature>
<accession>A0A8J4YH83</accession>
<sequence>MDKFIVDETTVQKAHNTNTSARTQQQPTTNDTGFKKSAVEERNRQQHQIMVGGGGGGGEVAVTVMRGVMVVVSEGDGCCDGGDGGSEVMRVVVVVVKEQFLRSREQSLTLLKSPWQATMETGTPDAAFDDKRQRIKLANTVCDRADTMLADQSWLEPPKPMPLVTPSMPAEVTATPAVQPSGRSPPFFLHTLEDLHHTPPHQHSCREPLEPPLCQAMRT</sequence>
<comment type="caution">
    <text evidence="2">The sequence shown here is derived from an EMBL/GenBank/DDBJ whole genome shotgun (WGS) entry which is preliminary data.</text>
</comment>
<name>A0A8J4YH83_CHIOP</name>
<feature type="compositionally biased region" description="Polar residues" evidence="1">
    <location>
        <begin position="9"/>
        <end position="32"/>
    </location>
</feature>
<feature type="region of interest" description="Disordered" evidence="1">
    <location>
        <begin position="198"/>
        <end position="219"/>
    </location>
</feature>
<evidence type="ECO:0000313" key="3">
    <source>
        <dbReference type="Proteomes" id="UP000770661"/>
    </source>
</evidence>
<evidence type="ECO:0000256" key="1">
    <source>
        <dbReference type="SAM" id="MobiDB-lite"/>
    </source>
</evidence>
<protein>
    <submittedName>
        <fullName evidence="2">Uncharacterized protein</fullName>
    </submittedName>
</protein>
<organism evidence="2 3">
    <name type="scientific">Chionoecetes opilio</name>
    <name type="common">Atlantic snow crab</name>
    <name type="synonym">Cancer opilio</name>
    <dbReference type="NCBI Taxonomy" id="41210"/>
    <lineage>
        <taxon>Eukaryota</taxon>
        <taxon>Metazoa</taxon>
        <taxon>Ecdysozoa</taxon>
        <taxon>Arthropoda</taxon>
        <taxon>Crustacea</taxon>
        <taxon>Multicrustacea</taxon>
        <taxon>Malacostraca</taxon>
        <taxon>Eumalacostraca</taxon>
        <taxon>Eucarida</taxon>
        <taxon>Decapoda</taxon>
        <taxon>Pleocyemata</taxon>
        <taxon>Brachyura</taxon>
        <taxon>Eubrachyura</taxon>
        <taxon>Majoidea</taxon>
        <taxon>Majidae</taxon>
        <taxon>Chionoecetes</taxon>
    </lineage>
</organism>
<dbReference type="OrthoDB" id="6355586at2759"/>
<proteinExistence type="predicted"/>
<keyword evidence="3" id="KW-1185">Reference proteome</keyword>
<dbReference type="AlphaFoldDB" id="A0A8J4YH83"/>
<reference evidence="2" key="1">
    <citation type="submission" date="2020-07" db="EMBL/GenBank/DDBJ databases">
        <title>The High-quality genome of the commercially important snow crab, Chionoecetes opilio.</title>
        <authorList>
            <person name="Jeong J.-H."/>
            <person name="Ryu S."/>
        </authorList>
    </citation>
    <scope>NUCLEOTIDE SEQUENCE</scope>
    <source>
        <strain evidence="2">MADBK_172401_WGS</strain>
        <tissue evidence="2">Digestive gland</tissue>
    </source>
</reference>
<evidence type="ECO:0000313" key="2">
    <source>
        <dbReference type="EMBL" id="KAG0722814.1"/>
    </source>
</evidence>
<gene>
    <name evidence="2" type="ORF">GWK47_043851</name>
</gene>
<dbReference type="EMBL" id="JACEEZ010009058">
    <property type="protein sequence ID" value="KAG0722814.1"/>
    <property type="molecule type" value="Genomic_DNA"/>
</dbReference>